<evidence type="ECO:0000313" key="1">
    <source>
        <dbReference type="EMBL" id="OYR30443.1"/>
    </source>
</evidence>
<proteinExistence type="predicted"/>
<dbReference type="Proteomes" id="UP000216363">
    <property type="component" value="Unassembled WGS sequence"/>
</dbReference>
<gene>
    <name evidence="1" type="ORF">CES86_1768</name>
</gene>
<accession>A0A256GTC8</accession>
<organism evidence="1 2">
    <name type="scientific">Brucella lupini</name>
    <dbReference type="NCBI Taxonomy" id="255457"/>
    <lineage>
        <taxon>Bacteria</taxon>
        <taxon>Pseudomonadati</taxon>
        <taxon>Pseudomonadota</taxon>
        <taxon>Alphaproteobacteria</taxon>
        <taxon>Hyphomicrobiales</taxon>
        <taxon>Brucellaceae</taxon>
        <taxon>Brucella/Ochrobactrum group</taxon>
        <taxon>Brucella</taxon>
    </lineage>
</organism>
<sequence>MKSCIDAPIFQPSVGMHLPSAAFGHGKASLFHVFVPVTAETAMRAPVHENAAHNQERKQ</sequence>
<protein>
    <submittedName>
        <fullName evidence="1">Uncharacterized protein</fullName>
    </submittedName>
</protein>
<reference evidence="1 2" key="1">
    <citation type="submission" date="2017-07" db="EMBL/GenBank/DDBJ databases">
        <title>Draft genome of Ochrobactrum lupini type strain LUP21.</title>
        <authorList>
            <person name="Krzyzanowska D.M."/>
            <person name="Jafra S."/>
        </authorList>
    </citation>
    <scope>NUCLEOTIDE SEQUENCE [LARGE SCALE GENOMIC DNA]</scope>
    <source>
        <strain evidence="1 2">LUP21</strain>
    </source>
</reference>
<dbReference type="AlphaFoldDB" id="A0A256GTC8"/>
<dbReference type="EMBL" id="NNRN01000044">
    <property type="protein sequence ID" value="OYR30443.1"/>
    <property type="molecule type" value="Genomic_DNA"/>
</dbReference>
<comment type="caution">
    <text evidence="1">The sequence shown here is derived from an EMBL/GenBank/DDBJ whole genome shotgun (WGS) entry which is preliminary data.</text>
</comment>
<evidence type="ECO:0000313" key="2">
    <source>
        <dbReference type="Proteomes" id="UP000216363"/>
    </source>
</evidence>
<name>A0A256GTC8_9HYPH</name>